<dbReference type="SMART" id="SM00439">
    <property type="entry name" value="BAH"/>
    <property type="match status" value="1"/>
</dbReference>
<evidence type="ECO:0000256" key="2">
    <source>
        <dbReference type="SAM" id="MobiDB-lite"/>
    </source>
</evidence>
<organism evidence="5">
    <name type="scientific">Populus davidiana</name>
    <dbReference type="NCBI Taxonomy" id="266767"/>
    <lineage>
        <taxon>Eukaryota</taxon>
        <taxon>Viridiplantae</taxon>
        <taxon>Streptophyta</taxon>
        <taxon>Embryophyta</taxon>
        <taxon>Tracheophyta</taxon>
        <taxon>Spermatophyta</taxon>
        <taxon>Magnoliopsida</taxon>
        <taxon>eudicotyledons</taxon>
        <taxon>Gunneridae</taxon>
        <taxon>Pentapetalae</taxon>
        <taxon>rosids</taxon>
        <taxon>fabids</taxon>
        <taxon>Malpighiales</taxon>
        <taxon>Salicaceae</taxon>
        <taxon>Saliceae</taxon>
        <taxon>Populus</taxon>
    </lineage>
</organism>
<dbReference type="Gene3D" id="3.30.70.330">
    <property type="match status" value="1"/>
</dbReference>
<dbReference type="InterPro" id="IPR035979">
    <property type="entry name" value="RBD_domain_sf"/>
</dbReference>
<dbReference type="InterPro" id="IPR001025">
    <property type="entry name" value="BAH_dom"/>
</dbReference>
<dbReference type="Gene3D" id="2.30.30.490">
    <property type="match status" value="1"/>
</dbReference>
<dbReference type="CDD" id="cd00590">
    <property type="entry name" value="RRM_SF"/>
    <property type="match status" value="1"/>
</dbReference>
<dbReference type="Pfam" id="PF01426">
    <property type="entry name" value="BAH"/>
    <property type="match status" value="1"/>
</dbReference>
<evidence type="ECO:0000259" key="4">
    <source>
        <dbReference type="PROSITE" id="PS51038"/>
    </source>
</evidence>
<accession>A0A6M2ECF8</accession>
<keyword evidence="1" id="KW-0694">RNA-binding</keyword>
<feature type="domain" description="RRM" evidence="3">
    <location>
        <begin position="469"/>
        <end position="552"/>
    </location>
</feature>
<dbReference type="AlphaFoldDB" id="A0A6M2ECF8"/>
<proteinExistence type="predicted"/>
<protein>
    <recommendedName>
        <fullName evidence="6">BAH domain-containing protein</fullName>
    </recommendedName>
</protein>
<dbReference type="FunFam" id="2.30.30.490:FF:000017">
    <property type="entry name" value="Bromo-adjacent homology (BAH) domain-containing protein"/>
    <property type="match status" value="1"/>
</dbReference>
<evidence type="ECO:0000259" key="3">
    <source>
        <dbReference type="PROSITE" id="PS50102"/>
    </source>
</evidence>
<feature type="domain" description="BAH" evidence="4">
    <location>
        <begin position="38"/>
        <end position="163"/>
    </location>
</feature>
<feature type="region of interest" description="Disordered" evidence="2">
    <location>
        <begin position="258"/>
        <end position="302"/>
    </location>
</feature>
<dbReference type="PROSITE" id="PS51038">
    <property type="entry name" value="BAH"/>
    <property type="match status" value="1"/>
</dbReference>
<dbReference type="PANTHER" id="PTHR47073:SF2">
    <property type="entry name" value="PROTEIN ANTI-SILENCING 1"/>
    <property type="match status" value="1"/>
</dbReference>
<dbReference type="InterPro" id="IPR043151">
    <property type="entry name" value="BAH_sf"/>
</dbReference>
<name>A0A6M2ECF8_9ROSI</name>
<feature type="region of interest" description="Disordered" evidence="2">
    <location>
        <begin position="358"/>
        <end position="442"/>
    </location>
</feature>
<dbReference type="PROSITE" id="PS50102">
    <property type="entry name" value="RRM"/>
    <property type="match status" value="1"/>
</dbReference>
<dbReference type="InterPro" id="IPR012677">
    <property type="entry name" value="Nucleotide-bd_a/b_plait_sf"/>
</dbReference>
<sequence length="633" mass="70999">MVEAKKVENIEFKWGKQRGVGGKKKDVKFYESFSYDHVEYALYDSVYMYEEGETEPYIAKLMKIWENADKTKKVKVLWFFCPREISKYLGDEKTLENELFLASGEGVGSTNVNPLEAIAGKCNVVCSSKDSRNPQPSEEELQEADFVFYRTFDVGNCRILDKIDDKIAGIEVKFLLNRVGNQSSSGVPKLDSNKKVSGNVVATNDTRILTRTESYLGEKATSSSCVKFNEVTKINDRLVDNSGEMAISSSKVEQISDIKPSLASQKSSPGENSASNLGLGEMTKDNKKKGIPSDIIASSSKDDVGWSESKVDKVFAYQVLIEEKVKVAKDCSDLDDRPSKKAKLDDLAKASYDNKVTGVQKVSHDSNGSISKSVAQTTPASEDKSKSNLTKDHHENNSSLSKRPKPDEKLTRLANGKFPEASLRQPSEEGSKTNCQIQEVTRRPEADRSKWFRGLPWEERMQTAHEQETLVLLQNLDPSYTSAEVEDIIWHAFKQSCTVKMIQKTALASPHSGQAFVIFQKREVAEMAVAKLDEGCLMLSNGRPVVGSIAAPCFPGKQSTFFGHLVINKLRTHKQREMKEAVSTSHCSQPNTLEYEMAMDWCLLQERSDLALRKLRQQQRQELRKLWVTLKCK</sequence>
<feature type="compositionally biased region" description="Basic and acidic residues" evidence="2">
    <location>
        <begin position="381"/>
        <end position="396"/>
    </location>
</feature>
<dbReference type="InterPro" id="IPR000504">
    <property type="entry name" value="RRM_dom"/>
</dbReference>
<dbReference type="SUPFAM" id="SSF54928">
    <property type="entry name" value="RNA-binding domain, RBD"/>
    <property type="match status" value="1"/>
</dbReference>
<evidence type="ECO:0000256" key="1">
    <source>
        <dbReference type="PROSITE-ProRule" id="PRU00176"/>
    </source>
</evidence>
<reference evidence="5" key="1">
    <citation type="submission" date="2020-03" db="EMBL/GenBank/DDBJ databases">
        <authorList>
            <person name="Zhang R."/>
        </authorList>
    </citation>
    <scope>NUCLEOTIDE SEQUENCE</scope>
</reference>
<feature type="compositionally biased region" description="Polar residues" evidence="2">
    <location>
        <begin position="365"/>
        <end position="380"/>
    </location>
</feature>
<dbReference type="Pfam" id="PF00076">
    <property type="entry name" value="RRM_1"/>
    <property type="match status" value="1"/>
</dbReference>
<dbReference type="PANTHER" id="PTHR47073">
    <property type="entry name" value="PROTEIN ANTI-SILENCING 1"/>
    <property type="match status" value="1"/>
</dbReference>
<evidence type="ECO:0008006" key="6">
    <source>
        <dbReference type="Google" id="ProtNLM"/>
    </source>
</evidence>
<dbReference type="GO" id="GO:0003682">
    <property type="term" value="F:chromatin binding"/>
    <property type="evidence" value="ECO:0007669"/>
    <property type="project" value="InterPro"/>
</dbReference>
<dbReference type="GO" id="GO:0003723">
    <property type="term" value="F:RNA binding"/>
    <property type="evidence" value="ECO:0007669"/>
    <property type="project" value="UniProtKB-UniRule"/>
</dbReference>
<dbReference type="EMBL" id="GILB01002500">
    <property type="protein sequence ID" value="NUU82833.1"/>
    <property type="molecule type" value="Transcribed_RNA"/>
</dbReference>
<feature type="compositionally biased region" description="Polar residues" evidence="2">
    <location>
        <begin position="262"/>
        <end position="276"/>
    </location>
</feature>
<evidence type="ECO:0000313" key="5">
    <source>
        <dbReference type="EMBL" id="NUU82833.1"/>
    </source>
</evidence>